<organism evidence="1 2">
    <name type="scientific">Mytilus coruscus</name>
    <name type="common">Sea mussel</name>
    <dbReference type="NCBI Taxonomy" id="42192"/>
    <lineage>
        <taxon>Eukaryota</taxon>
        <taxon>Metazoa</taxon>
        <taxon>Spiralia</taxon>
        <taxon>Lophotrochozoa</taxon>
        <taxon>Mollusca</taxon>
        <taxon>Bivalvia</taxon>
        <taxon>Autobranchia</taxon>
        <taxon>Pteriomorphia</taxon>
        <taxon>Mytilida</taxon>
        <taxon>Mytiloidea</taxon>
        <taxon>Mytilidae</taxon>
        <taxon>Mytilinae</taxon>
        <taxon>Mytilus</taxon>
    </lineage>
</organism>
<protein>
    <submittedName>
        <fullName evidence="1">Uncharacterized protein</fullName>
    </submittedName>
</protein>
<accession>A0A6J8E105</accession>
<evidence type="ECO:0000313" key="1">
    <source>
        <dbReference type="EMBL" id="CAC5413806.1"/>
    </source>
</evidence>
<sequence length="228" mass="26045">MTTRSLNRMKYLIFTFLSCYHNDVVSQQMSEFVNLQISTEKGLNRDHITLNCTSMQETFDSSAEFIIDNITRANIRASHGVCYILRRACAATECSCTSRMYIWTFPTSTIGKQFHTLTCQLRFQEKNINSHVQVYKTKIYNGSGRKIAAKGEGKTTPHIEQKIDRMSGDKPEELLLTRELQRSHTFLDTPVNELETQKNSAMYLSMSDESANIEGGKLFGLYNMGMNC</sequence>
<name>A0A6J8E105_MYTCO</name>
<dbReference type="AlphaFoldDB" id="A0A6J8E105"/>
<dbReference type="EMBL" id="CACVKT020008239">
    <property type="protein sequence ID" value="CAC5413806.1"/>
    <property type="molecule type" value="Genomic_DNA"/>
</dbReference>
<evidence type="ECO:0000313" key="2">
    <source>
        <dbReference type="Proteomes" id="UP000507470"/>
    </source>
</evidence>
<gene>
    <name evidence="1" type="ORF">MCOR_46666</name>
</gene>
<reference evidence="1 2" key="1">
    <citation type="submission" date="2020-06" db="EMBL/GenBank/DDBJ databases">
        <authorList>
            <person name="Li R."/>
            <person name="Bekaert M."/>
        </authorList>
    </citation>
    <scope>NUCLEOTIDE SEQUENCE [LARGE SCALE GENOMIC DNA]</scope>
    <source>
        <strain evidence="2">wild</strain>
    </source>
</reference>
<dbReference type="Proteomes" id="UP000507470">
    <property type="component" value="Unassembled WGS sequence"/>
</dbReference>
<proteinExistence type="predicted"/>
<keyword evidence="2" id="KW-1185">Reference proteome</keyword>